<proteinExistence type="predicted"/>
<accession>A0A7C9AJ26</accession>
<sequence>MYPDPSNLSSNLSNQLRGAADLRGIGNARGTKDEIGTGERCELQTKPRCEQGISQMNYRNARQRGFKRGRYEIWRLLLPLSGGHGVELKSVGQRTNSLRVSLSTFLSNKSKS</sequence>
<reference evidence="1" key="1">
    <citation type="journal article" date="2013" name="J. Plant Res.">
        <title>Effect of fungi and light on seed germination of three Opuntia species from semiarid lands of central Mexico.</title>
        <authorList>
            <person name="Delgado-Sanchez P."/>
            <person name="Jimenez-Bremont J.F."/>
            <person name="Guerrero-Gonzalez Mde L."/>
            <person name="Flores J."/>
        </authorList>
    </citation>
    <scope>NUCLEOTIDE SEQUENCE</scope>
    <source>
        <tissue evidence="1">Cladode</tissue>
    </source>
</reference>
<organism evidence="1">
    <name type="scientific">Opuntia streptacantha</name>
    <name type="common">Prickly pear cactus</name>
    <name type="synonym">Opuntia cardona</name>
    <dbReference type="NCBI Taxonomy" id="393608"/>
    <lineage>
        <taxon>Eukaryota</taxon>
        <taxon>Viridiplantae</taxon>
        <taxon>Streptophyta</taxon>
        <taxon>Embryophyta</taxon>
        <taxon>Tracheophyta</taxon>
        <taxon>Spermatophyta</taxon>
        <taxon>Magnoliopsida</taxon>
        <taxon>eudicotyledons</taxon>
        <taxon>Gunneridae</taxon>
        <taxon>Pentapetalae</taxon>
        <taxon>Caryophyllales</taxon>
        <taxon>Cactineae</taxon>
        <taxon>Cactaceae</taxon>
        <taxon>Opuntioideae</taxon>
        <taxon>Opuntia</taxon>
    </lineage>
</organism>
<name>A0A7C9AJ26_OPUST</name>
<protein>
    <submittedName>
        <fullName evidence="1">Uncharacterized protein</fullName>
    </submittedName>
</protein>
<dbReference type="AlphaFoldDB" id="A0A7C9AJ26"/>
<dbReference type="EMBL" id="GISG01244811">
    <property type="protein sequence ID" value="MBA4669738.1"/>
    <property type="molecule type" value="Transcribed_RNA"/>
</dbReference>
<reference evidence="1" key="2">
    <citation type="submission" date="2020-07" db="EMBL/GenBank/DDBJ databases">
        <authorList>
            <person name="Vera ALvarez R."/>
            <person name="Arias-Moreno D.M."/>
            <person name="Jimenez-Jacinto V."/>
            <person name="Jimenez-Bremont J.F."/>
            <person name="Swaminathan K."/>
            <person name="Moose S.P."/>
            <person name="Guerrero-Gonzalez M.L."/>
            <person name="Marino-Ramirez L."/>
            <person name="Landsman D."/>
            <person name="Rodriguez-Kessler M."/>
            <person name="Delgado-Sanchez P."/>
        </authorList>
    </citation>
    <scope>NUCLEOTIDE SEQUENCE</scope>
    <source>
        <tissue evidence="1">Cladode</tissue>
    </source>
</reference>
<evidence type="ECO:0000313" key="1">
    <source>
        <dbReference type="EMBL" id="MBA4669738.1"/>
    </source>
</evidence>